<accession>A0A0A9EJ48</accession>
<dbReference type="EMBL" id="GBRH01199995">
    <property type="protein sequence ID" value="JAD97900.1"/>
    <property type="molecule type" value="Transcribed_RNA"/>
</dbReference>
<organism evidence="1">
    <name type="scientific">Arundo donax</name>
    <name type="common">Giant reed</name>
    <name type="synonym">Donax arundinaceus</name>
    <dbReference type="NCBI Taxonomy" id="35708"/>
    <lineage>
        <taxon>Eukaryota</taxon>
        <taxon>Viridiplantae</taxon>
        <taxon>Streptophyta</taxon>
        <taxon>Embryophyta</taxon>
        <taxon>Tracheophyta</taxon>
        <taxon>Spermatophyta</taxon>
        <taxon>Magnoliopsida</taxon>
        <taxon>Liliopsida</taxon>
        <taxon>Poales</taxon>
        <taxon>Poaceae</taxon>
        <taxon>PACMAD clade</taxon>
        <taxon>Arundinoideae</taxon>
        <taxon>Arundineae</taxon>
        <taxon>Arundo</taxon>
    </lineage>
</organism>
<name>A0A0A9EJ48_ARUDO</name>
<dbReference type="AlphaFoldDB" id="A0A0A9EJ48"/>
<evidence type="ECO:0000313" key="1">
    <source>
        <dbReference type="EMBL" id="JAD97900.1"/>
    </source>
</evidence>
<sequence>MLTPKCLQNLKCLPQKGFSSGLMYSIRLYAVFATF</sequence>
<reference evidence="1" key="2">
    <citation type="journal article" date="2015" name="Data Brief">
        <title>Shoot transcriptome of the giant reed, Arundo donax.</title>
        <authorList>
            <person name="Barrero R.A."/>
            <person name="Guerrero F.D."/>
            <person name="Moolhuijzen P."/>
            <person name="Goolsby J.A."/>
            <person name="Tidwell J."/>
            <person name="Bellgard S.E."/>
            <person name="Bellgard M.I."/>
        </authorList>
    </citation>
    <scope>NUCLEOTIDE SEQUENCE</scope>
    <source>
        <tissue evidence="1">Shoot tissue taken approximately 20 cm above the soil surface</tissue>
    </source>
</reference>
<proteinExistence type="predicted"/>
<protein>
    <submittedName>
        <fullName evidence="1">Uncharacterized protein</fullName>
    </submittedName>
</protein>
<reference evidence="1" key="1">
    <citation type="submission" date="2014-09" db="EMBL/GenBank/DDBJ databases">
        <authorList>
            <person name="Magalhaes I.L.F."/>
            <person name="Oliveira U."/>
            <person name="Santos F.R."/>
            <person name="Vidigal T.H.D.A."/>
            <person name="Brescovit A.D."/>
            <person name="Santos A.J."/>
        </authorList>
    </citation>
    <scope>NUCLEOTIDE SEQUENCE</scope>
    <source>
        <tissue evidence="1">Shoot tissue taken approximately 20 cm above the soil surface</tissue>
    </source>
</reference>